<dbReference type="EMBL" id="SRLO01000293">
    <property type="protein sequence ID" value="TNN62423.1"/>
    <property type="molecule type" value="Genomic_DNA"/>
</dbReference>
<keyword evidence="3" id="KW-1185">Reference proteome</keyword>
<dbReference type="AlphaFoldDB" id="A0A4Z2HBP2"/>
<feature type="region of interest" description="Disordered" evidence="1">
    <location>
        <begin position="1"/>
        <end position="28"/>
    </location>
</feature>
<organism evidence="2 3">
    <name type="scientific">Liparis tanakae</name>
    <name type="common">Tanaka's snailfish</name>
    <dbReference type="NCBI Taxonomy" id="230148"/>
    <lineage>
        <taxon>Eukaryota</taxon>
        <taxon>Metazoa</taxon>
        <taxon>Chordata</taxon>
        <taxon>Craniata</taxon>
        <taxon>Vertebrata</taxon>
        <taxon>Euteleostomi</taxon>
        <taxon>Actinopterygii</taxon>
        <taxon>Neopterygii</taxon>
        <taxon>Teleostei</taxon>
        <taxon>Neoteleostei</taxon>
        <taxon>Acanthomorphata</taxon>
        <taxon>Eupercaria</taxon>
        <taxon>Perciformes</taxon>
        <taxon>Cottioidei</taxon>
        <taxon>Cottales</taxon>
        <taxon>Liparidae</taxon>
        <taxon>Liparis</taxon>
    </lineage>
</organism>
<evidence type="ECO:0000313" key="2">
    <source>
        <dbReference type="EMBL" id="TNN62423.1"/>
    </source>
</evidence>
<evidence type="ECO:0000256" key="1">
    <source>
        <dbReference type="SAM" id="MobiDB-lite"/>
    </source>
</evidence>
<gene>
    <name evidence="2" type="ORF">EYF80_027331</name>
</gene>
<comment type="caution">
    <text evidence="2">The sequence shown here is derived from an EMBL/GenBank/DDBJ whole genome shotgun (WGS) entry which is preliminary data.</text>
</comment>
<name>A0A4Z2HBP2_9TELE</name>
<sequence length="90" mass="10215">MEVERRSGRGISRAMASDPARSNGAYETLEPTRHVQRVQKAEPCVRLLGGEELPDLQELLDKMPARVFCPQTPVDVIHAAEVQRLWRHNI</sequence>
<accession>A0A4Z2HBP2</accession>
<dbReference type="Proteomes" id="UP000314294">
    <property type="component" value="Unassembled WGS sequence"/>
</dbReference>
<evidence type="ECO:0000313" key="3">
    <source>
        <dbReference type="Proteomes" id="UP000314294"/>
    </source>
</evidence>
<reference evidence="2 3" key="1">
    <citation type="submission" date="2019-03" db="EMBL/GenBank/DDBJ databases">
        <title>First draft genome of Liparis tanakae, snailfish: a comprehensive survey of snailfish specific genes.</title>
        <authorList>
            <person name="Kim W."/>
            <person name="Song I."/>
            <person name="Jeong J.-H."/>
            <person name="Kim D."/>
            <person name="Kim S."/>
            <person name="Ryu S."/>
            <person name="Song J.Y."/>
            <person name="Lee S.K."/>
        </authorList>
    </citation>
    <scope>NUCLEOTIDE SEQUENCE [LARGE SCALE GENOMIC DNA]</scope>
    <source>
        <tissue evidence="2">Muscle</tissue>
    </source>
</reference>
<protein>
    <submittedName>
        <fullName evidence="2">Uncharacterized protein</fullName>
    </submittedName>
</protein>
<proteinExistence type="predicted"/>